<dbReference type="InterPro" id="IPR029063">
    <property type="entry name" value="SAM-dependent_MTases_sf"/>
</dbReference>
<evidence type="ECO:0000313" key="5">
    <source>
        <dbReference type="Proteomes" id="UP000067626"/>
    </source>
</evidence>
<dbReference type="Gene3D" id="3.40.50.150">
    <property type="entry name" value="Vaccinia Virus protein VP39"/>
    <property type="match status" value="1"/>
</dbReference>
<name>A0A0K1EN64_CHOCO</name>
<keyword evidence="5" id="KW-1185">Reference proteome</keyword>
<gene>
    <name evidence="4" type="primary">smtA</name>
    <name evidence="4" type="ORF">CMC5_062800</name>
</gene>
<dbReference type="KEGG" id="ccro:CMC5_062800"/>
<evidence type="ECO:0000256" key="2">
    <source>
        <dbReference type="ARBA" id="ARBA00022679"/>
    </source>
</evidence>
<accession>A0A0K1EN64</accession>
<dbReference type="InterPro" id="IPR041698">
    <property type="entry name" value="Methyltransf_25"/>
</dbReference>
<dbReference type="CDD" id="cd02440">
    <property type="entry name" value="AdoMet_MTases"/>
    <property type="match status" value="1"/>
</dbReference>
<evidence type="ECO:0000256" key="1">
    <source>
        <dbReference type="ARBA" id="ARBA00022603"/>
    </source>
</evidence>
<dbReference type="Pfam" id="PF13649">
    <property type="entry name" value="Methyltransf_25"/>
    <property type="match status" value="1"/>
</dbReference>
<dbReference type="AlphaFoldDB" id="A0A0K1EN64"/>
<organism evidence="4 5">
    <name type="scientific">Chondromyces crocatus</name>
    <dbReference type="NCBI Taxonomy" id="52"/>
    <lineage>
        <taxon>Bacteria</taxon>
        <taxon>Pseudomonadati</taxon>
        <taxon>Myxococcota</taxon>
        <taxon>Polyangia</taxon>
        <taxon>Polyangiales</taxon>
        <taxon>Polyangiaceae</taxon>
        <taxon>Chondromyces</taxon>
    </lineage>
</organism>
<reference evidence="4 5" key="1">
    <citation type="submission" date="2015-07" db="EMBL/GenBank/DDBJ databases">
        <title>Genome analysis of myxobacterium Chondromyces crocatus Cm c5 reveals a high potential for natural compound synthesis and the genetic basis for the loss of fruiting body formation.</title>
        <authorList>
            <person name="Zaburannyi N."/>
            <person name="Bunk B."/>
            <person name="Maier J."/>
            <person name="Overmann J."/>
            <person name="Mueller R."/>
        </authorList>
    </citation>
    <scope>NUCLEOTIDE SEQUENCE [LARGE SCALE GENOMIC DNA]</scope>
    <source>
        <strain evidence="4 5">Cm c5</strain>
    </source>
</reference>
<dbReference type="Proteomes" id="UP000067626">
    <property type="component" value="Chromosome"/>
</dbReference>
<dbReference type="GO" id="GO:0008168">
    <property type="term" value="F:methyltransferase activity"/>
    <property type="evidence" value="ECO:0007669"/>
    <property type="project" value="UniProtKB-KW"/>
</dbReference>
<proteinExistence type="predicted"/>
<dbReference type="RefSeq" id="WP_082362947.1">
    <property type="nucleotide sequence ID" value="NZ_CP012159.1"/>
</dbReference>
<dbReference type="PANTHER" id="PTHR43861:SF1">
    <property type="entry name" value="TRANS-ACONITATE 2-METHYLTRANSFERASE"/>
    <property type="match status" value="1"/>
</dbReference>
<keyword evidence="2 4" id="KW-0808">Transferase</keyword>
<dbReference type="SUPFAM" id="SSF53335">
    <property type="entry name" value="S-adenosyl-L-methionine-dependent methyltransferases"/>
    <property type="match status" value="1"/>
</dbReference>
<feature type="domain" description="Methyltransferase" evidence="3">
    <location>
        <begin position="63"/>
        <end position="156"/>
    </location>
</feature>
<dbReference type="PATRIC" id="fig|52.7.peg.6902"/>
<dbReference type="OrthoDB" id="5522265at2"/>
<evidence type="ECO:0000313" key="4">
    <source>
        <dbReference type="EMBL" id="AKT42057.1"/>
    </source>
</evidence>
<evidence type="ECO:0000259" key="3">
    <source>
        <dbReference type="Pfam" id="PF13649"/>
    </source>
</evidence>
<dbReference type="GO" id="GO:0032259">
    <property type="term" value="P:methylation"/>
    <property type="evidence" value="ECO:0007669"/>
    <property type="project" value="UniProtKB-KW"/>
</dbReference>
<protein>
    <submittedName>
        <fullName evidence="4">SAM-dependent methyltransferase</fullName>
    </submittedName>
</protein>
<dbReference type="PANTHER" id="PTHR43861">
    <property type="entry name" value="TRANS-ACONITATE 2-METHYLTRANSFERASE-RELATED"/>
    <property type="match status" value="1"/>
</dbReference>
<dbReference type="EMBL" id="CP012159">
    <property type="protein sequence ID" value="AKT42057.1"/>
    <property type="molecule type" value="Genomic_DNA"/>
</dbReference>
<dbReference type="STRING" id="52.CMC5_062800"/>
<keyword evidence="1 4" id="KW-0489">Methyltransferase</keyword>
<sequence>MVTTSIPQEGLLTEAHESAPSTAASQFNELAGLYEEMALWPFRKDIEIPSVLYHLGDLTGRDVLDFGCGSGFYARMLKARGARRVVGYDEADGMMRYARRREEKERVGIEFTSDLSASLHGQFDIVLSVYVLPYATTRDALHDMCASMARLLRPGGRLVALPIHPDYEIEPDYYRPCGFNLSSETPYVEGSPVQLDLMCGQGEASVTAWYWSASALETALRAAGLGTIHWHDPKPLGSTAARDAPETLRPYILRPHAVIIDCQKE</sequence>